<evidence type="ECO:0000313" key="11">
    <source>
        <dbReference type="Proteomes" id="UP000509761"/>
    </source>
</evidence>
<dbReference type="GO" id="GO:0044550">
    <property type="term" value="P:secondary metabolite biosynthetic process"/>
    <property type="evidence" value="ECO:0007669"/>
    <property type="project" value="UniProtKB-ARBA"/>
</dbReference>
<name>A0AAP9T2S7_9GAMM</name>
<dbReference type="FunFam" id="3.40.50.12780:FF:000013">
    <property type="entry name" value="Long-chain-fatty-acid--AMP ligase FadD32"/>
    <property type="match status" value="1"/>
</dbReference>
<keyword evidence="8" id="KW-0472">Membrane</keyword>
<dbReference type="InterPro" id="IPR009081">
    <property type="entry name" value="PP-bd_ACP"/>
</dbReference>
<dbReference type="FunFam" id="3.40.50.12780:FF:000012">
    <property type="entry name" value="Non-ribosomal peptide synthetase"/>
    <property type="match status" value="3"/>
</dbReference>
<dbReference type="EMBL" id="CP054580">
    <property type="protein sequence ID" value="QKS27394.1"/>
    <property type="molecule type" value="Genomic_DNA"/>
</dbReference>
<dbReference type="GO" id="GO:0003824">
    <property type="term" value="F:catalytic activity"/>
    <property type="evidence" value="ECO:0007669"/>
    <property type="project" value="InterPro"/>
</dbReference>
<gene>
    <name evidence="10" type="ORF">FX987_05215</name>
</gene>
<dbReference type="Proteomes" id="UP000509761">
    <property type="component" value="Chromosome"/>
</dbReference>
<dbReference type="SMART" id="SM00823">
    <property type="entry name" value="PKS_PP"/>
    <property type="match status" value="3"/>
</dbReference>
<dbReference type="NCBIfam" id="TIGR01720">
    <property type="entry name" value="NRPS-para261"/>
    <property type="match status" value="1"/>
</dbReference>
<comment type="cofactor">
    <cofactor evidence="1">
        <name>pantetheine 4'-phosphate</name>
        <dbReference type="ChEBI" id="CHEBI:47942"/>
    </cofactor>
</comment>
<dbReference type="PROSITE" id="PS00012">
    <property type="entry name" value="PHOSPHOPANTETHEINE"/>
    <property type="match status" value="2"/>
</dbReference>
<organism evidence="10 11">
    <name type="scientific">Vreelandella titanicae</name>
    <dbReference type="NCBI Taxonomy" id="664683"/>
    <lineage>
        <taxon>Bacteria</taxon>
        <taxon>Pseudomonadati</taxon>
        <taxon>Pseudomonadota</taxon>
        <taxon>Gammaproteobacteria</taxon>
        <taxon>Oceanospirillales</taxon>
        <taxon>Halomonadaceae</taxon>
        <taxon>Vreelandella</taxon>
    </lineage>
</organism>
<evidence type="ECO:0000259" key="9">
    <source>
        <dbReference type="PROSITE" id="PS50075"/>
    </source>
</evidence>
<evidence type="ECO:0000256" key="8">
    <source>
        <dbReference type="SAM" id="Phobius"/>
    </source>
</evidence>
<dbReference type="Gene3D" id="2.30.38.10">
    <property type="entry name" value="Luciferase, Domain 3"/>
    <property type="match status" value="4"/>
</dbReference>
<dbReference type="SUPFAM" id="SSF47336">
    <property type="entry name" value="ACP-like"/>
    <property type="match status" value="5"/>
</dbReference>
<dbReference type="SUPFAM" id="SSF56801">
    <property type="entry name" value="Acetyl-CoA synthetase-like"/>
    <property type="match status" value="5"/>
</dbReference>
<dbReference type="Gene3D" id="3.30.300.30">
    <property type="match status" value="5"/>
</dbReference>
<feature type="domain" description="Carrier" evidence="9">
    <location>
        <begin position="4274"/>
        <end position="4348"/>
    </location>
</feature>
<dbReference type="GO" id="GO:0008610">
    <property type="term" value="P:lipid biosynthetic process"/>
    <property type="evidence" value="ECO:0007669"/>
    <property type="project" value="InterPro"/>
</dbReference>
<dbReference type="CDD" id="cd05930">
    <property type="entry name" value="A_NRPS"/>
    <property type="match status" value="2"/>
</dbReference>
<dbReference type="PANTHER" id="PTHR45527">
    <property type="entry name" value="NONRIBOSOMAL PEPTIDE SYNTHETASE"/>
    <property type="match status" value="1"/>
</dbReference>
<sequence length="5448" mass="599405">MNIRHAQTMNSHPSHNVANHSFVEHLSRLARERPSDRALIVVNAQGETTLDYATLERRSRALASELQQRFPAGERALILLDNDEHYVVAFFACLYAGVIAVPVFPPESAKQQHLARLLAIAADSQAACVLTSTTIIDVVASASEGFGSAELIPVDAVDESRAEHWVEHRPKRGDLAFLQYTSGSTATPKGVMVSHGNLMANERAIETGFSIGADDVFVSWLPLYHDMGLIGGLLQPIYRGIPAVLMSPTFFLQRPVRWLEAISRHRGTISGGPDFAYRLCLERIRDEQLEALDLSSWRVAFSGAEPVRHDTLTGFIERFRPAGFAADTAAPCYGLAEATLLVSCNSRGTGVVGTAFSQQSLAEGKAASAVEGNTLVGCGTPEPGHAIDIVDPEGLHSLPSGEVGEIWVNGPSVAHGYWQNPEATAQAFVTRDGVSWQRTDDADAQNHDARDDRWLRTGDLGFLHEGQLYIAGRIKDLIILRGHNVYPQDIESAIEAEVEAVRKGRVAAFAVTTPEGAEGIGIAAEVSRGIQKLVPAEKLVEALSETVGSTCHEPLSVVLLLNPGGLPKTSSGKLQRSTCRQGWEAGSLDAYAIHAFGRFVSGGDAEGGGKSSHSTAEAGSETEQALAKLWHQVLGDDDTQSQSKPLGSDAHFFASGGNSLAAVRLAAIISDYWGVELSLHSLFEQPRLSAMANAIEARLAASSDQRGMAIPRLEDDQRQGDIPLSEGQRSLWLTWQLDPQSAGYNMAGALHLKGVLEPTALNAALEALVQRHDILRTYYPLNEAGEPVQRLAQDWHPELICNEMLGDTVDEREQALHDALTKLARQPFALDQAPPLTVALYRLSTGHHVLAVVQHHIAGDGWSVQVLIDDLCAFYEGACTQQEAKLAPLPIQFADYAVWQQRQQHSSERQGQLAHWCERLSGDHPPLALPLDRPRQAMSAPSEGQLRFTLPGELSEQLRSLARERNVSLYAVILALLKQTLYRFSGETDIKVGAPIANRHKAELQGLIGYLINVVVLRTQIDPTGNFERLLDEVSATLIDAQLHQDVPFDQVVEALQLERQPGVHPLFQVKCTQQEMWQAERHVAGLAIQAEQVFTGIAHFDLSLDFCDEPEGIAGLFAYSAELFDATTIERFCQAFRFLAEQVVADPRSHTAMLPLPEPISVLEGNQSEILTQAIPTLLSKVVAAHADELAVNDGQYRYTYASLDAQAQNLAQALIAKGVGSEVRVAIHAERSCEYVLGILAVLKAGGAFVPFDPQLPSDRLAYQLADSGARLLLSSTPCGWSDDIPVMELAFIDDIPAAVEHELPVIHPQQTAYVIYTSGSTGKPKGVAVSHGALANYVQGVLEALALPEDAHNLAMVSTVAADLGHTVLFGALCTGRTLHLISPECAFDPDAFAAYMREQQVDVLKIVPSHLRALLSAANPADVLPQERLILGGEATDWALLERIAELKPNCQVLNHYGPTETTVGILTQQADMADRAASTLPIGTPLANARAYVLDPWLNPVPKGVAGELYLGGPGLAQGYLQRLGQTAERFVASPFHAGERLYRSGDRVRQLADGSLEFLGRVDDQVKIRGYRVEPSEIATLLRDQPCIAEAEVIARESEEGRAQLFAYVVMAAGSDIDYAALLAQLGERMPDYMVPSAIVRLDTLPLTANGKLDRKALPEPVQAGSGKTFEAPQGEAEETLAEVWADVIGCEQVGRNDNFFELGGDSILSLQIVARSRKRGYKVTPKQLMEGQTIAAVAAMATPLAATKQAAEPNKAAAFALLPVQRWFFEQNFAEPHHWNQSLMLEAVSGVDTTLLRRAIEAVVDHHSALRLRFERVGDSWQQAYGKLADDLFEYVDVSDHADPAQAITQAADAAQRSLSLARPFRAIWMALGGERGGRLLLVAHHLVVDGVSWRVILDDLQAAYAQLSAGKTVDLPPATTSLDEWARALADYAKSEALAEQCSYWEGLVKEPEPSLPARNPHGSNTVADTASLVGSLPTEATTQLLGPMHKAYRTQVDDLLLTALSSALCQWAERDSVLIELEGHGREDLFEGVDLSRSVGWFTSLYPVRLTPSNGGSGSSLKAIKEQLRQVPEKGLGYGVLRYLKEEPALVGGAYPQVTFNYLGQLDRSLQSDGAWRLAKENAGQARAPQSKRRTWIEVVAWVQDGQLRFDWNYSREIHSEAAIHALQASFQAQLEALIEHCASGVRGATPSDFPLAGLSQGQLDGLRLDVANVEDIYPLAPMQQGLLLHTLLNPGAGMYMMQDRYRFASPIDVNAFEKAWQRVGERYEVLRTGFVWQTEEIQLQVVYRQIPSPVEYIDWRGIDEDEADRRLAVLLRQELDDGFDLERPPLLKVRLIQLAENLFYVVQSFHHILMDAWCRSLLLSDFFHYYDAYRLGTSHELTQPRPYRDFIAWLQQQDANVLRNYWQHELEGFDEITPIPYLKPHGSHDSVATVADVFSSLSHDESAELQNVARQHQLTVNTIVQGAWALLLGRLSQVDDILFGVTVAGRPLELEGIQETMGLFINTIPLRVSSPSPQTSVLDWLHGLLAKNLEMRQYEHLPLVEIQSLGEQSQGRSLFDSLFVFENAPIDASITEKIHDLHVSIKGNRTHTNYPLTVVVVPGEQLMLQLSYDARKFDDSEVERLLSGFRQILLHIIDRPDAPYHELDVLPVNEMETQRAQCTGQSVAYPFERGYIDLFREQVRQHPRQVAVRHQGDTLTYDQLEDTSNRIAQALRQAGVKKDNVVALHAERGLALPSMILGTFKSGGAYLALDTRLPDQRIANMLTSSHASVLVATAEQTLRLETVLESMPNPPRMIVFEDLVTAERLEGDAAVTAHPDQAAYIIYTSGSTGEPKGVVVSHRGMLNNQLSKIPYLDLSASDVIAQTAALSFDISVWQTLAGLLCGASIEIVPDEIARDPSALLLYVRDNGVTVLQSVPALIQGMLNTTSVDLPALRWLLPTGEASTYELVRQWFTRYPAIPLVNAYGPAECADDVSLHLLRSDDDEHVAVVPIGKPADNTQLIVLDNQLNPLPTGVSGELYVAGVGVGRGYLNQPQLTSERFVPNPFADVPGERLYRTGDLARYRTDGALEYIGRTDQQVKIRGQRIELGEIESRLVEFDVIREAVVVAQEGPGGDRLVAYAVAQPHESINTAELRERLGQVVPDYMVPSVVVMLDALPLTPNGKVDRKALPEPDFASNAQYEPPQGETEETLAAIWSEVLGVERVGRHDNFFELGGHSLLALSVLERMRVRGLESQVRTLFQSPELAAFAKALSLEPDRKKLVVPPNRIPEHCQSIQPDMLTLIDLDTDEISRIEDAVLGGATNIQDIYPLAPLQEGILFHHRLQEEGDTYVLPCLLGFDSQERLEQFVAGFNQLITRHDILRTAVLWEGLHEPVQVVHRHVSLEVEWLELEETGVSCSVSERLNAYVDPEHYRIDVRQAPMVRAIAAQDAEQGRWLLQLPSHHLIMDHATLDFLVTEISFIQQGREAELPKPLPFRNFVAQARLGVSTEEHEAFFRECLGDVDEPTAPFGLVDVRGDGSDIEEVRLLLEPELARELRQQAQRYGVSTASLFHLAWALVLGKTTGQNDVVFGTVLFGRMQGVEGAERALGIFINTLPARIRLGAHGVVQCLRHTHEVLTELLHHEHASLALAQRCSGLPGGTPLFSSLLNYRYSAPPGEEANSRAWEGMMVLNSEERTNYPIAMSVDDFGEDFQLVGQVRSTVGARRLCDYMSTAVGCIVENLKTASQQAISEIKLLSDAEYCQLADLGENTQGYTDVPPTHHLLERQAAVNPTAKALVFEDQSLNYAELNSRANRLAHYLIDLGVQTETRVGIAVERSIEMVVGLLGILKAGGTYVPLDPDYPTERLAYMVEDSGIELLLTQQHLRDALPVADGLNVIELDRLDVAHHAPTNPNVALHGENLAYVIYTSGSTGRPKGAANRHRALANRLQWMQEAYGLTTCDAVLQKTPFSFDVSVWEFFWPLMQGARLVMAPPGAHREPVQLVELIRAHKITTLHFVPSMLQAFMADSDVEGCISLTRLVCSGEALPAELQNQVFSRLPHTAIYNLYGPTEAAIDVTHWTCQDDGRNHVAIGQPIAGIRTYVLDGDLNLAPPGVAGELYLGGVGLARGYLNRAGLTAERFVANPFEKGERLYRTGDLVRWREDGQLEYLGRLDHQVKIRGLRIELGEIEAQLQYQPEIRESVVVAQDGPGGARLVGYVVPQADIELDTAVLRERLGQQLPDYMVPGIVVTLDALPLNANGKVDRKALPAPELVGGSQYKPPQGEVEINIAAIWSEMFGMERVGRHDNFFELGGHSLLALKVLEQMRNRGLMAQVSTLFQHPELASFAQALTQASEQSEVVIPPNRIPPDCQALQPEMLTLIELTTGEISTIEAAVPGGAANIQDIYPLAPLQEGILFHHRLRHRGDTYVLPCLLGFDSRDRLDRFIAGFNQLIARHEILRTAVLWEGLREPVQVVYKHAAMEVEWPSVPDEETIRVDEWLYTRVDPEHHRIDVRRAPMLRAVAAYDAEQNRWLLQLPSHHLIMDHTTLELLVEEISLIQQGREDALLAPIPFRNFVAQARLGVSLAEHEAFFLERLGDMEESTAPFGLLDVRGDGSEIEEVSVSLEVELAQQVRQQAQQYGVSTASLFHLAWALVLSKTIGRDDVVFGTVLFGRMQGIEGAERALGMFINTLPVRITMESQGVDECLRQTHDALSELMHHEHASLGLAQRCSGLPGGTPLFTSLLNYRYSAPKQEGHPIHTCEGMTVLGGQERTNYPITMSVDDLGNGFQLVGQVSRMIGAQRLCDYLETAIADIVKNLQARPQRAMIDIELLNKTDQHQLQAWGMNTQHYSDAPPIHHLIERNAAATPEALALIFEDQSLSYAELNSRANRLAHYLIGLGVQPESRVGIAVERSTEMVVGLMGILKAGGTYVPLDPDYPIERLAYMVEDSGVELLLTQQHLRDTLPVAESLNVIELDQLDIAHHASTNPAVALHGEHLAYVIYTSGSTGRPKGVMVRHHALSHFLLSMHETPGLSPDDIMVAVTSLSFDIAALELYLPLISGARVVLASRETTRDGRALGELLNQEKATVLQATPSGWRLLRSSGWPWTTAPLSEGFKGLCGGEALPPDLAENLQAQGIELWNMYGPTETTIWSATDRVKDSQVFLGSAIAATQLYVLDDALNFAPPGVAGELYLGGVGMARGYLGRAELTAERFVADPFIAGERVYRTGDLVRWREDGQLEYLGRIDHQIKVRGFRIELGEIEAQLLALSEIREAVVVAQEGPGGSRLVAYVVPQADVELDTTSLRETLGQKLPDYMVPGVIVTLDALPLTPNGKVDRKALPEFSLDIGSQYEPPQGEVEEALAMVWAEVLGVERVGRYDNFFDHGGHSLLAAQMVARIQADMQVELQLSEVFKKPLLRDLAECIATLSSGYSLEQSLSDINSFIDSMDTVQ</sequence>
<dbReference type="PROSITE" id="PS00455">
    <property type="entry name" value="AMP_BINDING"/>
    <property type="match status" value="4"/>
</dbReference>
<dbReference type="Pfam" id="PF00668">
    <property type="entry name" value="Condensation"/>
    <property type="match status" value="5"/>
</dbReference>
<keyword evidence="11" id="KW-1185">Reference proteome</keyword>
<dbReference type="Pfam" id="PF13193">
    <property type="entry name" value="AMP-binding_C"/>
    <property type="match status" value="4"/>
</dbReference>
<dbReference type="GO" id="GO:0006631">
    <property type="term" value="P:fatty acid metabolic process"/>
    <property type="evidence" value="ECO:0007669"/>
    <property type="project" value="UniProtKB-KW"/>
</dbReference>
<dbReference type="Gene3D" id="3.30.559.30">
    <property type="entry name" value="Nonribosomal peptide synthetase, condensation domain"/>
    <property type="match status" value="5"/>
</dbReference>
<dbReference type="CDD" id="cd19531">
    <property type="entry name" value="LCL_NRPS-like"/>
    <property type="match status" value="1"/>
</dbReference>
<evidence type="ECO:0000256" key="6">
    <source>
        <dbReference type="ARBA" id="ARBA00022832"/>
    </source>
</evidence>
<dbReference type="Pfam" id="PF00501">
    <property type="entry name" value="AMP-binding"/>
    <property type="match status" value="5"/>
</dbReference>
<feature type="domain" description="Carrier" evidence="9">
    <location>
        <begin position="617"/>
        <end position="699"/>
    </location>
</feature>
<evidence type="ECO:0000256" key="7">
    <source>
        <dbReference type="ARBA" id="ARBA00023098"/>
    </source>
</evidence>
<keyword evidence="5" id="KW-0677">Repeat</keyword>
<dbReference type="FunFam" id="2.30.38.10:FF:000001">
    <property type="entry name" value="Non-ribosomal peptide synthetase PvdI"/>
    <property type="match status" value="4"/>
</dbReference>
<dbReference type="NCBIfam" id="TIGR01733">
    <property type="entry name" value="AA-adenyl-dom"/>
    <property type="match status" value="4"/>
</dbReference>
<keyword evidence="3" id="KW-0596">Phosphopantetheine</keyword>
<keyword evidence="7" id="KW-0443">Lipid metabolism</keyword>
<dbReference type="FunFam" id="3.40.50.980:FF:000001">
    <property type="entry name" value="Non-ribosomal peptide synthetase"/>
    <property type="match status" value="3"/>
</dbReference>
<dbReference type="Gene3D" id="3.30.559.10">
    <property type="entry name" value="Chloramphenicol acetyltransferase-like domain"/>
    <property type="match status" value="5"/>
</dbReference>
<accession>A0AAP9T2S7</accession>
<dbReference type="InterPro" id="IPR036736">
    <property type="entry name" value="ACP-like_sf"/>
</dbReference>
<dbReference type="InterPro" id="IPR001242">
    <property type="entry name" value="Condensation_dom"/>
</dbReference>
<dbReference type="RefSeq" id="WP_089691284.1">
    <property type="nucleotide sequence ID" value="NZ_CP054580.1"/>
</dbReference>
<feature type="domain" description="Carrier" evidence="9">
    <location>
        <begin position="3195"/>
        <end position="3269"/>
    </location>
</feature>
<dbReference type="CDD" id="cd17646">
    <property type="entry name" value="A_NRPS_AB3403-like"/>
    <property type="match status" value="1"/>
</dbReference>
<protein>
    <submittedName>
        <fullName evidence="10">Linear gramicidin synthase subunit D</fullName>
    </submittedName>
</protein>
<dbReference type="CDD" id="cd19543">
    <property type="entry name" value="DCL_NRPS"/>
    <property type="match status" value="1"/>
</dbReference>
<dbReference type="CDD" id="cd12116">
    <property type="entry name" value="A_NRPS_Ta1_like"/>
    <property type="match status" value="1"/>
</dbReference>
<evidence type="ECO:0000256" key="2">
    <source>
        <dbReference type="ARBA" id="ARBA00006432"/>
    </source>
</evidence>
<dbReference type="Gene3D" id="3.40.50.980">
    <property type="match status" value="8"/>
</dbReference>
<dbReference type="InterPro" id="IPR010071">
    <property type="entry name" value="AA_adenyl_dom"/>
</dbReference>
<evidence type="ECO:0000256" key="4">
    <source>
        <dbReference type="ARBA" id="ARBA00022553"/>
    </source>
</evidence>
<dbReference type="InterPro" id="IPR010060">
    <property type="entry name" value="NRPS_synth"/>
</dbReference>
<dbReference type="InterPro" id="IPR042099">
    <property type="entry name" value="ANL_N_sf"/>
</dbReference>
<dbReference type="InterPro" id="IPR020806">
    <property type="entry name" value="PKS_PP-bd"/>
</dbReference>
<dbReference type="Pfam" id="PF00550">
    <property type="entry name" value="PP-binding"/>
    <property type="match status" value="5"/>
</dbReference>
<dbReference type="FunFam" id="3.30.300.30:FF:000010">
    <property type="entry name" value="Enterobactin synthetase component F"/>
    <property type="match status" value="4"/>
</dbReference>
<evidence type="ECO:0000313" key="10">
    <source>
        <dbReference type="EMBL" id="QKS27394.1"/>
    </source>
</evidence>
<dbReference type="GO" id="GO:0005737">
    <property type="term" value="C:cytoplasm"/>
    <property type="evidence" value="ECO:0007669"/>
    <property type="project" value="TreeGrafter"/>
</dbReference>
<dbReference type="CDD" id="cd19544">
    <property type="entry name" value="E-C_NRPS"/>
    <property type="match status" value="2"/>
</dbReference>
<dbReference type="InterPro" id="IPR000873">
    <property type="entry name" value="AMP-dep_synth/lig_dom"/>
</dbReference>
<dbReference type="PROSITE" id="PS50075">
    <property type="entry name" value="CARRIER"/>
    <property type="match status" value="5"/>
</dbReference>
<dbReference type="InterPro" id="IPR045851">
    <property type="entry name" value="AMP-bd_C_sf"/>
</dbReference>
<dbReference type="GO" id="GO:0031177">
    <property type="term" value="F:phosphopantetheine binding"/>
    <property type="evidence" value="ECO:0007669"/>
    <property type="project" value="InterPro"/>
</dbReference>
<dbReference type="InterPro" id="IPR040097">
    <property type="entry name" value="FAAL/FAAC"/>
</dbReference>
<dbReference type="InterPro" id="IPR023213">
    <property type="entry name" value="CAT-like_dom_sf"/>
</dbReference>
<dbReference type="CDD" id="cd05931">
    <property type="entry name" value="FAAL"/>
    <property type="match status" value="1"/>
</dbReference>
<evidence type="ECO:0000256" key="3">
    <source>
        <dbReference type="ARBA" id="ARBA00022450"/>
    </source>
</evidence>
<proteinExistence type="inferred from homology"/>
<dbReference type="FunFam" id="1.10.1200.10:FF:000005">
    <property type="entry name" value="Nonribosomal peptide synthetase 1"/>
    <property type="match status" value="4"/>
</dbReference>
<reference evidence="10 11" key="1">
    <citation type="submission" date="2019-12" db="EMBL/GenBank/DDBJ databases">
        <title>Genome sequencing and assembly of endphytes of Porphyra tenera.</title>
        <authorList>
            <person name="Park J.M."/>
            <person name="Shin R."/>
            <person name="Jo S.H."/>
        </authorList>
    </citation>
    <scope>NUCLEOTIDE SEQUENCE [LARGE SCALE GENOMIC DNA]</scope>
    <source>
        <strain evidence="10 11">GPM3</strain>
    </source>
</reference>
<evidence type="ECO:0000256" key="1">
    <source>
        <dbReference type="ARBA" id="ARBA00001957"/>
    </source>
</evidence>
<dbReference type="Gene3D" id="1.10.1200.10">
    <property type="entry name" value="ACP-like"/>
    <property type="match status" value="5"/>
</dbReference>
<dbReference type="SUPFAM" id="SSF52777">
    <property type="entry name" value="CoA-dependent acyltransferases"/>
    <property type="match status" value="10"/>
</dbReference>
<keyword evidence="8" id="KW-1133">Transmembrane helix</keyword>
<keyword evidence="4" id="KW-0597">Phosphoprotein</keyword>
<dbReference type="Gene3D" id="3.40.50.12780">
    <property type="entry name" value="N-terminal domain of ligase-like"/>
    <property type="match status" value="1"/>
</dbReference>
<keyword evidence="6" id="KW-0276">Fatty acid metabolism</keyword>
<keyword evidence="8" id="KW-0812">Transmembrane</keyword>
<dbReference type="NCBIfam" id="NF004282">
    <property type="entry name" value="PRK05691.1"/>
    <property type="match status" value="6"/>
</dbReference>
<evidence type="ECO:0000256" key="5">
    <source>
        <dbReference type="ARBA" id="ARBA00022737"/>
    </source>
</evidence>
<dbReference type="FunFam" id="3.40.50.980:FF:000002">
    <property type="entry name" value="Enterobactin synthetase component F"/>
    <property type="match status" value="1"/>
</dbReference>
<dbReference type="InterPro" id="IPR006162">
    <property type="entry name" value="Ppantetheine_attach_site"/>
</dbReference>
<dbReference type="GO" id="GO:0043041">
    <property type="term" value="P:amino acid activation for nonribosomal peptide biosynthetic process"/>
    <property type="evidence" value="ECO:0007669"/>
    <property type="project" value="TreeGrafter"/>
</dbReference>
<dbReference type="GO" id="GO:0071766">
    <property type="term" value="P:Actinobacterium-type cell wall biogenesis"/>
    <property type="evidence" value="ECO:0007669"/>
    <property type="project" value="UniProtKB-ARBA"/>
</dbReference>
<dbReference type="InterPro" id="IPR020845">
    <property type="entry name" value="AMP-binding_CS"/>
</dbReference>
<feature type="domain" description="Carrier" evidence="9">
    <location>
        <begin position="5350"/>
        <end position="5425"/>
    </location>
</feature>
<dbReference type="NCBIfam" id="NF003417">
    <property type="entry name" value="PRK04813.1"/>
    <property type="match status" value="6"/>
</dbReference>
<comment type="similarity">
    <text evidence="2">Belongs to the ATP-dependent AMP-binding enzyme family.</text>
</comment>
<dbReference type="PANTHER" id="PTHR45527:SF1">
    <property type="entry name" value="FATTY ACID SYNTHASE"/>
    <property type="match status" value="1"/>
</dbReference>
<dbReference type="CDD" id="cd19534">
    <property type="entry name" value="E_NRPS"/>
    <property type="match status" value="1"/>
</dbReference>
<feature type="transmembrane region" description="Helical" evidence="8">
    <location>
        <begin position="85"/>
        <end position="104"/>
    </location>
</feature>
<dbReference type="InterPro" id="IPR025110">
    <property type="entry name" value="AMP-bd_C"/>
</dbReference>
<feature type="domain" description="Carrier" evidence="9">
    <location>
        <begin position="1678"/>
        <end position="1752"/>
    </location>
</feature>